<proteinExistence type="predicted"/>
<keyword evidence="2" id="KW-1185">Reference proteome</keyword>
<protein>
    <submittedName>
        <fullName evidence="1">Uncharacterized protein</fullName>
    </submittedName>
</protein>
<evidence type="ECO:0000313" key="2">
    <source>
        <dbReference type="Proteomes" id="UP001165190"/>
    </source>
</evidence>
<dbReference type="EMBL" id="BSYR01000030">
    <property type="protein sequence ID" value="GMI97161.1"/>
    <property type="molecule type" value="Genomic_DNA"/>
</dbReference>
<dbReference type="AlphaFoldDB" id="A0A9W7MDZ1"/>
<gene>
    <name evidence="1" type="ORF">HRI_003385400</name>
</gene>
<reference evidence="1" key="1">
    <citation type="submission" date="2023-05" db="EMBL/GenBank/DDBJ databases">
        <title>Genome and transcriptome analyses reveal genes involved in the formation of fine ridges on petal epidermal cells in Hibiscus trionum.</title>
        <authorList>
            <person name="Koshimizu S."/>
            <person name="Masuda S."/>
            <person name="Ishii T."/>
            <person name="Shirasu K."/>
            <person name="Hoshino A."/>
            <person name="Arita M."/>
        </authorList>
    </citation>
    <scope>NUCLEOTIDE SEQUENCE</scope>
    <source>
        <strain evidence="1">Hamamatsu line</strain>
    </source>
</reference>
<dbReference type="Proteomes" id="UP001165190">
    <property type="component" value="Unassembled WGS sequence"/>
</dbReference>
<accession>A0A9W7MDZ1</accession>
<evidence type="ECO:0000313" key="1">
    <source>
        <dbReference type="EMBL" id="GMI97161.1"/>
    </source>
</evidence>
<organism evidence="1 2">
    <name type="scientific">Hibiscus trionum</name>
    <name type="common">Flower of an hour</name>
    <dbReference type="NCBI Taxonomy" id="183268"/>
    <lineage>
        <taxon>Eukaryota</taxon>
        <taxon>Viridiplantae</taxon>
        <taxon>Streptophyta</taxon>
        <taxon>Embryophyta</taxon>
        <taxon>Tracheophyta</taxon>
        <taxon>Spermatophyta</taxon>
        <taxon>Magnoliopsida</taxon>
        <taxon>eudicotyledons</taxon>
        <taxon>Gunneridae</taxon>
        <taxon>Pentapetalae</taxon>
        <taxon>rosids</taxon>
        <taxon>malvids</taxon>
        <taxon>Malvales</taxon>
        <taxon>Malvaceae</taxon>
        <taxon>Malvoideae</taxon>
        <taxon>Hibiscus</taxon>
    </lineage>
</organism>
<sequence>MDLVNFMILCICSNQLPLPRRINHRMFTIQLMDALLKIVSRQETIQTMIDFEKLFEVKIRFVHQKINTVEQTMQKKTYTHWCQTKEVFIPLTF</sequence>
<comment type="caution">
    <text evidence="1">The sequence shown here is derived from an EMBL/GenBank/DDBJ whole genome shotgun (WGS) entry which is preliminary data.</text>
</comment>
<name>A0A9W7MDZ1_HIBTR</name>